<evidence type="ECO:0000259" key="1">
    <source>
        <dbReference type="Pfam" id="PF01755"/>
    </source>
</evidence>
<dbReference type="CDD" id="cd06532">
    <property type="entry name" value="Glyco_transf_25"/>
    <property type="match status" value="1"/>
</dbReference>
<name>A0A6C0IDF0_9ZZZZ</name>
<sequence>MRKGFHPLDNIDVVYYINLDHRTDRKDLFLEEMQKMNIPPHKIIRIPGVYKPGKGDWGCSLSHLHAIKSFHESNYQNCIIFEDDFVFTQDPSFVHNAIQSVFDKNSNYDVCMLSCSSGKTEPTTNPLLLKLYEGQTTSGYMVSKPFSKTLLQNYQESTQLIEQSYLRGKGYSIHRDFCIDQYWKRLQPVSNWLVFEPKLGKQRDSFSDIQGGFVKMTV</sequence>
<protein>
    <recommendedName>
        <fullName evidence="1">Glycosyl transferase family 25 domain-containing protein</fullName>
    </recommendedName>
</protein>
<organism evidence="2">
    <name type="scientific">viral metagenome</name>
    <dbReference type="NCBI Taxonomy" id="1070528"/>
    <lineage>
        <taxon>unclassified sequences</taxon>
        <taxon>metagenomes</taxon>
        <taxon>organismal metagenomes</taxon>
    </lineage>
</organism>
<reference evidence="2" key="1">
    <citation type="journal article" date="2020" name="Nature">
        <title>Giant virus diversity and host interactions through global metagenomics.</title>
        <authorList>
            <person name="Schulz F."/>
            <person name="Roux S."/>
            <person name="Paez-Espino D."/>
            <person name="Jungbluth S."/>
            <person name="Walsh D.A."/>
            <person name="Denef V.J."/>
            <person name="McMahon K.D."/>
            <person name="Konstantinidis K.T."/>
            <person name="Eloe-Fadrosh E.A."/>
            <person name="Kyrpides N.C."/>
            <person name="Woyke T."/>
        </authorList>
    </citation>
    <scope>NUCLEOTIDE SEQUENCE</scope>
    <source>
        <strain evidence="2">GVMAG-M-3300023184-68</strain>
    </source>
</reference>
<dbReference type="InterPro" id="IPR002654">
    <property type="entry name" value="Glyco_trans_25"/>
</dbReference>
<dbReference type="AlphaFoldDB" id="A0A6C0IDF0"/>
<accession>A0A6C0IDF0</accession>
<dbReference type="EMBL" id="MN740154">
    <property type="protein sequence ID" value="QHT90465.1"/>
    <property type="molecule type" value="Genomic_DNA"/>
</dbReference>
<evidence type="ECO:0000313" key="2">
    <source>
        <dbReference type="EMBL" id="QHT90465.1"/>
    </source>
</evidence>
<dbReference type="Pfam" id="PF01755">
    <property type="entry name" value="Glyco_transf_25"/>
    <property type="match status" value="1"/>
</dbReference>
<feature type="domain" description="Glycosyl transferase family 25" evidence="1">
    <location>
        <begin position="54"/>
        <end position="156"/>
    </location>
</feature>
<proteinExistence type="predicted"/>